<comment type="subcellular location">
    <subcellularLocation>
        <location evidence="1 10">Cell membrane</location>
        <topology evidence="1 10">Multi-pass membrane protein</topology>
    </subcellularLocation>
</comment>
<keyword evidence="10" id="KW-0406">Ion transport</keyword>
<evidence type="ECO:0000256" key="4">
    <source>
        <dbReference type="ARBA" id="ARBA00022989"/>
    </source>
</evidence>
<keyword evidence="12" id="KW-1185">Reference proteome</keyword>
<evidence type="ECO:0000256" key="9">
    <source>
        <dbReference type="ARBA" id="ARBA00049940"/>
    </source>
</evidence>
<dbReference type="Pfam" id="PF02537">
    <property type="entry name" value="CRCB"/>
    <property type="match status" value="1"/>
</dbReference>
<comment type="similarity">
    <text evidence="7 10">Belongs to the fluoride channel Fluc/FEX (TC 1.A.43) family.</text>
</comment>
<keyword evidence="10" id="KW-0813">Transport</keyword>
<evidence type="ECO:0000256" key="6">
    <source>
        <dbReference type="ARBA" id="ARBA00023303"/>
    </source>
</evidence>
<dbReference type="GO" id="GO:0005886">
    <property type="term" value="C:plasma membrane"/>
    <property type="evidence" value="ECO:0007669"/>
    <property type="project" value="UniProtKB-SubCell"/>
</dbReference>
<evidence type="ECO:0000256" key="7">
    <source>
        <dbReference type="ARBA" id="ARBA00035120"/>
    </source>
</evidence>
<reference evidence="11 12" key="1">
    <citation type="submission" date="2019-06" db="EMBL/GenBank/DDBJ databases">
        <title>Rhodococcus spaelei sp. nov., isolated from a cave.</title>
        <authorList>
            <person name="Lee S.D."/>
        </authorList>
    </citation>
    <scope>NUCLEOTIDE SEQUENCE [LARGE SCALE GENOMIC DNA]</scope>
    <source>
        <strain evidence="11 12">C9-5</strain>
    </source>
</reference>
<evidence type="ECO:0000313" key="11">
    <source>
        <dbReference type="EMBL" id="TQF73255.1"/>
    </source>
</evidence>
<dbReference type="RefSeq" id="WP_142096885.1">
    <property type="nucleotide sequence ID" value="NZ_VIGH01000003.1"/>
</dbReference>
<dbReference type="NCBIfam" id="TIGR00494">
    <property type="entry name" value="crcB"/>
    <property type="match status" value="1"/>
</dbReference>
<comment type="caution">
    <text evidence="11">The sequence shown here is derived from an EMBL/GenBank/DDBJ whole genome shotgun (WGS) entry which is preliminary data.</text>
</comment>
<dbReference type="EMBL" id="VIGH01000003">
    <property type="protein sequence ID" value="TQF73255.1"/>
    <property type="molecule type" value="Genomic_DNA"/>
</dbReference>
<dbReference type="OrthoDB" id="5148600at2"/>
<comment type="catalytic activity">
    <reaction evidence="8">
        <text>fluoride(in) = fluoride(out)</text>
        <dbReference type="Rhea" id="RHEA:76159"/>
        <dbReference type="ChEBI" id="CHEBI:17051"/>
    </reaction>
    <physiologicalReaction direction="left-to-right" evidence="8">
        <dbReference type="Rhea" id="RHEA:76160"/>
    </physiologicalReaction>
</comment>
<sequence length="122" mass="12422">MTVLLVLVGGAVGAPARFLLDRTVQSRHDSEFPWGTLAVNVIGSLILGALVGGASAHGGALMTLVGTGFCGALTTFSTFSYETLRLLEDRARLYAFANVAVTLVAGIGAAFLGFAAAHAVLA</sequence>
<proteinExistence type="inferred from homology"/>
<feature type="transmembrane region" description="Helical" evidence="10">
    <location>
        <begin position="59"/>
        <end position="81"/>
    </location>
</feature>
<feature type="transmembrane region" description="Helical" evidence="10">
    <location>
        <begin position="93"/>
        <end position="121"/>
    </location>
</feature>
<name>A0A541BLQ5_9NOCA</name>
<evidence type="ECO:0000256" key="8">
    <source>
        <dbReference type="ARBA" id="ARBA00035585"/>
    </source>
</evidence>
<dbReference type="GO" id="GO:0046872">
    <property type="term" value="F:metal ion binding"/>
    <property type="evidence" value="ECO:0007669"/>
    <property type="project" value="UniProtKB-KW"/>
</dbReference>
<dbReference type="Proteomes" id="UP000316256">
    <property type="component" value="Unassembled WGS sequence"/>
</dbReference>
<keyword evidence="5 10" id="KW-0472">Membrane</keyword>
<evidence type="ECO:0000256" key="1">
    <source>
        <dbReference type="ARBA" id="ARBA00004651"/>
    </source>
</evidence>
<dbReference type="GO" id="GO:0062054">
    <property type="term" value="F:fluoride channel activity"/>
    <property type="evidence" value="ECO:0007669"/>
    <property type="project" value="UniProtKB-UniRule"/>
</dbReference>
<dbReference type="InterPro" id="IPR003691">
    <property type="entry name" value="FluC"/>
</dbReference>
<dbReference type="AlphaFoldDB" id="A0A541BLQ5"/>
<dbReference type="PANTHER" id="PTHR28259">
    <property type="entry name" value="FLUORIDE EXPORT PROTEIN 1-RELATED"/>
    <property type="match status" value="1"/>
</dbReference>
<evidence type="ECO:0000256" key="3">
    <source>
        <dbReference type="ARBA" id="ARBA00022692"/>
    </source>
</evidence>
<feature type="transmembrane region" description="Helical" evidence="10">
    <location>
        <begin position="32"/>
        <end position="52"/>
    </location>
</feature>
<dbReference type="PANTHER" id="PTHR28259:SF1">
    <property type="entry name" value="FLUORIDE EXPORT PROTEIN 1-RELATED"/>
    <property type="match status" value="1"/>
</dbReference>
<evidence type="ECO:0000256" key="5">
    <source>
        <dbReference type="ARBA" id="ARBA00023136"/>
    </source>
</evidence>
<dbReference type="HAMAP" id="MF_00454">
    <property type="entry name" value="FluC"/>
    <property type="match status" value="1"/>
</dbReference>
<dbReference type="GO" id="GO:0140114">
    <property type="term" value="P:cellular detoxification of fluoride"/>
    <property type="evidence" value="ECO:0007669"/>
    <property type="project" value="UniProtKB-UniRule"/>
</dbReference>
<evidence type="ECO:0000313" key="12">
    <source>
        <dbReference type="Proteomes" id="UP000316256"/>
    </source>
</evidence>
<accession>A0A541BLQ5</accession>
<evidence type="ECO:0000256" key="2">
    <source>
        <dbReference type="ARBA" id="ARBA00022475"/>
    </source>
</evidence>
<comment type="function">
    <text evidence="9 10">Fluoride-specific ion channel. Important for reducing fluoride concentration in the cell, thus reducing its toxicity.</text>
</comment>
<comment type="activity regulation">
    <text evidence="10">Na(+) is not transported, but it plays an essential structural role and its presence is essential for fluoride channel function.</text>
</comment>
<organism evidence="11 12">
    <name type="scientific">Rhodococcus spelaei</name>
    <dbReference type="NCBI Taxonomy" id="2546320"/>
    <lineage>
        <taxon>Bacteria</taxon>
        <taxon>Bacillati</taxon>
        <taxon>Actinomycetota</taxon>
        <taxon>Actinomycetes</taxon>
        <taxon>Mycobacteriales</taxon>
        <taxon>Nocardiaceae</taxon>
        <taxon>Rhodococcus</taxon>
    </lineage>
</organism>
<keyword evidence="3 10" id="KW-0812">Transmembrane</keyword>
<keyword evidence="2 10" id="KW-1003">Cell membrane</keyword>
<protein>
    <recommendedName>
        <fullName evidence="10">Fluoride-specific ion channel FluC</fullName>
    </recommendedName>
</protein>
<keyword evidence="6 10" id="KW-0407">Ion channel</keyword>
<keyword evidence="10" id="KW-0479">Metal-binding</keyword>
<feature type="binding site" evidence="10">
    <location>
        <position position="74"/>
    </location>
    <ligand>
        <name>Na(+)</name>
        <dbReference type="ChEBI" id="CHEBI:29101"/>
        <note>structural</note>
    </ligand>
</feature>
<keyword evidence="4 10" id="KW-1133">Transmembrane helix</keyword>
<keyword evidence="10" id="KW-0915">Sodium</keyword>
<gene>
    <name evidence="10 11" type="primary">crcB</name>
    <name evidence="10" type="synonym">fluC</name>
    <name evidence="11" type="ORF">FK531_06920</name>
</gene>
<evidence type="ECO:0000256" key="10">
    <source>
        <dbReference type="HAMAP-Rule" id="MF_00454"/>
    </source>
</evidence>
<feature type="binding site" evidence="10">
    <location>
        <position position="71"/>
    </location>
    <ligand>
        <name>Na(+)</name>
        <dbReference type="ChEBI" id="CHEBI:29101"/>
        <note>structural</note>
    </ligand>
</feature>